<feature type="transmembrane region" description="Helical" evidence="8">
    <location>
        <begin position="362"/>
        <end position="381"/>
    </location>
</feature>
<dbReference type="Proteomes" id="UP001251857">
    <property type="component" value="Unassembled WGS sequence"/>
</dbReference>
<comment type="caution">
    <text evidence="9">The sequence shown here is derived from an EMBL/GenBank/DDBJ whole genome shotgun (WGS) entry which is preliminary data.</text>
</comment>
<feature type="transmembrane region" description="Helical" evidence="8">
    <location>
        <begin position="276"/>
        <end position="296"/>
    </location>
</feature>
<evidence type="ECO:0000256" key="2">
    <source>
        <dbReference type="ARBA" id="ARBA00005658"/>
    </source>
</evidence>
<sequence length="538" mass="58451">MSKMPKIARFGGKRDETNALGMIVHPVVFYASAAIIMAIVFLTVLNTKQVESLFSTIQAGMSDRFGWLYILAMNIFLGYVVFLGFSRYGKIRLGGPDAKPDFGVWGWFAMLFSAGMGIGLLFFGVAEPIYHYNNNPLGPDGNIQAAKDAMTLTFFHWGLHAWGVYALVGLSLAFFGFTLNLPLTIRSAFYPLIGDRVRGWMGNSIDTLAVVATLFGVATSLGLGVQQVSAGLEHIFGIEQSSMVLMLLIAIVTGMATISVVLGLDAGIQQLSKLNIVLAGLLMLFLLVVGPTLFLLDNFVQNIGNYLQRLPSISFWSEGLQGEDGGWQNGWTIFYWAWWIAWSPFVGMFIARISRGRTIREFITGVLLVPVIVSFFWLTVFGDTALYNELFGAGTIAAAVGENIDTSIYVLFEGYPLAVVTSILAMIVVIVFFVTSSDSGSFVIDIISSGGHENPPVGQRVFWAILEGVVAAVLLVAGGLGALQTASITAGLPFTIILLLMCWSLLLGLRTEWKTRGSVYEMQADPTVDAEEPAGSRR</sequence>
<evidence type="ECO:0000256" key="4">
    <source>
        <dbReference type="ARBA" id="ARBA00022475"/>
    </source>
</evidence>
<feature type="transmembrane region" description="Helical" evidence="8">
    <location>
        <begin position="20"/>
        <end position="45"/>
    </location>
</feature>
<feature type="transmembrane region" description="Helical" evidence="8">
    <location>
        <begin position="488"/>
        <end position="509"/>
    </location>
</feature>
<protein>
    <submittedName>
        <fullName evidence="9">BCCT family transporter</fullName>
    </submittedName>
</protein>
<feature type="transmembrane region" description="Helical" evidence="8">
    <location>
        <begin position="65"/>
        <end position="85"/>
    </location>
</feature>
<dbReference type="InterPro" id="IPR018093">
    <property type="entry name" value="BCCT_CS"/>
</dbReference>
<feature type="transmembrane region" description="Helical" evidence="8">
    <location>
        <begin position="333"/>
        <end position="350"/>
    </location>
</feature>
<dbReference type="PANTHER" id="PTHR30047:SF7">
    <property type="entry name" value="HIGH-AFFINITY CHOLINE TRANSPORT PROTEIN"/>
    <property type="match status" value="1"/>
</dbReference>
<dbReference type="NCBIfam" id="TIGR00842">
    <property type="entry name" value="bcct"/>
    <property type="match status" value="1"/>
</dbReference>
<feature type="transmembrane region" description="Helical" evidence="8">
    <location>
        <begin position="162"/>
        <end position="183"/>
    </location>
</feature>
<feature type="transmembrane region" description="Helical" evidence="8">
    <location>
        <begin position="243"/>
        <end position="264"/>
    </location>
</feature>
<dbReference type="EMBL" id="JAVRIB010000001">
    <property type="protein sequence ID" value="MDT0633523.1"/>
    <property type="molecule type" value="Genomic_DNA"/>
</dbReference>
<proteinExistence type="inferred from homology"/>
<dbReference type="PROSITE" id="PS01303">
    <property type="entry name" value="BCCT"/>
    <property type="match status" value="1"/>
</dbReference>
<evidence type="ECO:0000256" key="8">
    <source>
        <dbReference type="SAM" id="Phobius"/>
    </source>
</evidence>
<comment type="subcellular location">
    <subcellularLocation>
        <location evidence="1">Cell membrane</location>
        <topology evidence="1">Multi-pass membrane protein</topology>
    </subcellularLocation>
</comment>
<evidence type="ECO:0000313" key="10">
    <source>
        <dbReference type="Proteomes" id="UP001251857"/>
    </source>
</evidence>
<dbReference type="Pfam" id="PF02028">
    <property type="entry name" value="BCCT"/>
    <property type="match status" value="1"/>
</dbReference>
<dbReference type="InterPro" id="IPR000060">
    <property type="entry name" value="BCCT_transptr"/>
</dbReference>
<keyword evidence="3" id="KW-0813">Transport</keyword>
<dbReference type="PANTHER" id="PTHR30047">
    <property type="entry name" value="HIGH-AFFINITY CHOLINE TRANSPORT PROTEIN-RELATED"/>
    <property type="match status" value="1"/>
</dbReference>
<feature type="transmembrane region" description="Helical" evidence="8">
    <location>
        <begin position="105"/>
        <end position="126"/>
    </location>
</feature>
<keyword evidence="10" id="KW-1185">Reference proteome</keyword>
<comment type="similarity">
    <text evidence="2">Belongs to the BCCT transporter (TC 2.A.15) family.</text>
</comment>
<keyword evidence="6 8" id="KW-1133">Transmembrane helix</keyword>
<reference evidence="9 10" key="1">
    <citation type="submission" date="2023-09" db="EMBL/GenBank/DDBJ databases">
        <authorList>
            <person name="Rey-Velasco X."/>
        </authorList>
    </citation>
    <scope>NUCLEOTIDE SEQUENCE [LARGE SCALE GENOMIC DNA]</scope>
    <source>
        <strain evidence="9 10">W335</strain>
    </source>
</reference>
<dbReference type="RefSeq" id="WP_311651230.1">
    <property type="nucleotide sequence ID" value="NZ_JAVRIB010000001.1"/>
</dbReference>
<evidence type="ECO:0000313" key="9">
    <source>
        <dbReference type="EMBL" id="MDT0633523.1"/>
    </source>
</evidence>
<keyword evidence="4" id="KW-1003">Cell membrane</keyword>
<organism evidence="9 10">
    <name type="scientific">Spectribacter hydrogenoxidans</name>
    <dbReference type="NCBI Taxonomy" id="3075608"/>
    <lineage>
        <taxon>Bacteria</taxon>
        <taxon>Pseudomonadati</taxon>
        <taxon>Pseudomonadota</taxon>
        <taxon>Gammaproteobacteria</taxon>
        <taxon>Salinisphaerales</taxon>
        <taxon>Salinisphaeraceae</taxon>
        <taxon>Spectribacter</taxon>
    </lineage>
</organism>
<keyword evidence="7 8" id="KW-0472">Membrane</keyword>
<feature type="transmembrane region" description="Helical" evidence="8">
    <location>
        <begin position="461"/>
        <end position="482"/>
    </location>
</feature>
<keyword evidence="5 8" id="KW-0812">Transmembrane</keyword>
<accession>A0ABU3BW47</accession>
<feature type="transmembrane region" description="Helical" evidence="8">
    <location>
        <begin position="204"/>
        <end position="223"/>
    </location>
</feature>
<evidence type="ECO:0000256" key="7">
    <source>
        <dbReference type="ARBA" id="ARBA00023136"/>
    </source>
</evidence>
<evidence type="ECO:0000256" key="3">
    <source>
        <dbReference type="ARBA" id="ARBA00022448"/>
    </source>
</evidence>
<name>A0ABU3BW47_9GAMM</name>
<evidence type="ECO:0000256" key="6">
    <source>
        <dbReference type="ARBA" id="ARBA00022989"/>
    </source>
</evidence>
<evidence type="ECO:0000256" key="1">
    <source>
        <dbReference type="ARBA" id="ARBA00004651"/>
    </source>
</evidence>
<gene>
    <name evidence="9" type="ORF">RM532_00985</name>
</gene>
<feature type="transmembrane region" description="Helical" evidence="8">
    <location>
        <begin position="415"/>
        <end position="434"/>
    </location>
</feature>
<evidence type="ECO:0000256" key="5">
    <source>
        <dbReference type="ARBA" id="ARBA00022692"/>
    </source>
</evidence>